<reference evidence="2 3" key="1">
    <citation type="journal article" date="2018" name="Front. Microbiol.">
        <title>Adaptation of the Freshwater Bloom-Forming Cyanobacterium Microcystis aeruginosa to Brackish Water Is Driven by Recent Horizontal Transfer of Sucrose Genes.</title>
        <authorList>
            <person name="Tanabe Y."/>
            <person name="Hodoki Y."/>
            <person name="Sano T."/>
            <person name="Tada K."/>
            <person name="Watanabe M.M."/>
        </authorList>
    </citation>
    <scope>NUCLEOTIDE SEQUENCE [LARGE SCALE GENOMIC DNA]</scope>
    <source>
        <strain evidence="2 3">Sj</strain>
    </source>
</reference>
<dbReference type="EC" id="2.2.1.1" evidence="2"/>
<dbReference type="EMBL" id="BDSG01000001">
    <property type="protein sequence ID" value="GBL08533.1"/>
    <property type="molecule type" value="Genomic_DNA"/>
</dbReference>
<evidence type="ECO:0000259" key="1">
    <source>
        <dbReference type="Pfam" id="PF00456"/>
    </source>
</evidence>
<gene>
    <name evidence="2" type="primary">tktB</name>
    <name evidence="2" type="ORF">MSj_00006</name>
</gene>
<dbReference type="Pfam" id="PF00456">
    <property type="entry name" value="Transketolase_N"/>
    <property type="match status" value="1"/>
</dbReference>
<name>A0A2Z6UL16_MICAE</name>
<dbReference type="PANTHER" id="PTHR47514:SF2">
    <property type="entry name" value="TRANSKETOLASE"/>
    <property type="match status" value="1"/>
</dbReference>
<protein>
    <submittedName>
        <fullName evidence="2">Transketolase 2</fullName>
        <ecNumber evidence="2">2.2.1.1</ecNumber>
    </submittedName>
</protein>
<feature type="domain" description="Transketolase N-terminal" evidence="1">
    <location>
        <begin position="8"/>
        <end position="252"/>
    </location>
</feature>
<keyword evidence="2" id="KW-0808">Transferase</keyword>
<evidence type="ECO:0000313" key="3">
    <source>
        <dbReference type="Proteomes" id="UP000248272"/>
    </source>
</evidence>
<dbReference type="RefSeq" id="WP_110577560.1">
    <property type="nucleotide sequence ID" value="NZ_BDSG01000001.1"/>
</dbReference>
<accession>A0A2Z6UL16</accession>
<dbReference type="CDD" id="cd02012">
    <property type="entry name" value="TPP_TK"/>
    <property type="match status" value="1"/>
</dbReference>
<proteinExistence type="predicted"/>
<dbReference type="PANTHER" id="PTHR47514">
    <property type="entry name" value="TRANSKETOLASE N-TERMINAL SECTION-RELATED"/>
    <property type="match status" value="1"/>
</dbReference>
<organism evidence="2 3">
    <name type="scientific">Microcystis aeruginosa Sj</name>
    <dbReference type="NCBI Taxonomy" id="1979544"/>
    <lineage>
        <taxon>Bacteria</taxon>
        <taxon>Bacillati</taxon>
        <taxon>Cyanobacteriota</taxon>
        <taxon>Cyanophyceae</taxon>
        <taxon>Oscillatoriophycideae</taxon>
        <taxon>Chroococcales</taxon>
        <taxon>Microcystaceae</taxon>
        <taxon>Microcystis</taxon>
    </lineage>
</organism>
<dbReference type="InterPro" id="IPR029061">
    <property type="entry name" value="THDP-binding"/>
</dbReference>
<dbReference type="AlphaFoldDB" id="A0A2Z6UL16"/>
<dbReference type="GO" id="GO:0004802">
    <property type="term" value="F:transketolase activity"/>
    <property type="evidence" value="ECO:0007669"/>
    <property type="project" value="UniProtKB-EC"/>
</dbReference>
<sequence length="272" mass="30369">MIQANTIKQLAQSIRLQALRMVHRANASHIGSCLSMADLLAVLYGKILRVDPTNPSWLDRDRFILSKGHSAAILYAVLAERGFFPREWLETYCQDGSKLTGHISHYLPGIEASTGSLGHGLPIGCGIALAGKREDKPYRVFVLVSDGEMDEGSNWESILFAPQHQLDNLVVIVDYNKIQSFGTVQEVLDLEPLTAKFQAFRWSVREIDGHNFQQIEDALNSVPFEKGKPSCIIAHTVKGKGVSFMENQLAWHYKSPNIEQLAQAIAEIEERL</sequence>
<dbReference type="SUPFAM" id="SSF52518">
    <property type="entry name" value="Thiamin diphosphate-binding fold (THDP-binding)"/>
    <property type="match status" value="1"/>
</dbReference>
<evidence type="ECO:0000313" key="2">
    <source>
        <dbReference type="EMBL" id="GBL08533.1"/>
    </source>
</evidence>
<dbReference type="InterPro" id="IPR005474">
    <property type="entry name" value="Transketolase_N"/>
</dbReference>
<dbReference type="Proteomes" id="UP000248272">
    <property type="component" value="Unassembled WGS sequence"/>
</dbReference>
<dbReference type="Gene3D" id="3.40.50.970">
    <property type="match status" value="1"/>
</dbReference>
<comment type="caution">
    <text evidence="2">The sequence shown here is derived from an EMBL/GenBank/DDBJ whole genome shotgun (WGS) entry which is preliminary data.</text>
</comment>